<dbReference type="EMBL" id="CAEZTB010000100">
    <property type="protein sequence ID" value="CAB4558561.1"/>
    <property type="molecule type" value="Genomic_DNA"/>
</dbReference>
<name>A0A6J6D3K3_9ZZZZ</name>
<proteinExistence type="inferred from homology"/>
<evidence type="ECO:0000256" key="1">
    <source>
        <dbReference type="ARBA" id="ARBA00004141"/>
    </source>
</evidence>
<feature type="transmembrane region" description="Helical" evidence="5">
    <location>
        <begin position="41"/>
        <end position="62"/>
    </location>
</feature>
<comment type="subcellular location">
    <subcellularLocation>
        <location evidence="1">Membrane</location>
        <topology evidence="1">Multi-pass membrane protein</topology>
    </subcellularLocation>
</comment>
<protein>
    <submittedName>
        <fullName evidence="6">Unannotated protein</fullName>
    </submittedName>
</protein>
<accession>A0A6J6D3K3</accession>
<keyword evidence="3 5" id="KW-1133">Transmembrane helix</keyword>
<evidence type="ECO:0000256" key="2">
    <source>
        <dbReference type="ARBA" id="ARBA00022692"/>
    </source>
</evidence>
<evidence type="ECO:0000256" key="4">
    <source>
        <dbReference type="ARBA" id="ARBA00023136"/>
    </source>
</evidence>
<dbReference type="PRINTS" id="PR01840">
    <property type="entry name" value="TATCFAMILY"/>
</dbReference>
<feature type="transmembrane region" description="Helical" evidence="5">
    <location>
        <begin position="159"/>
        <end position="177"/>
    </location>
</feature>
<dbReference type="HAMAP" id="MF_00902">
    <property type="entry name" value="TatC"/>
    <property type="match status" value="1"/>
</dbReference>
<evidence type="ECO:0000313" key="6">
    <source>
        <dbReference type="EMBL" id="CAB4558561.1"/>
    </source>
</evidence>
<feature type="transmembrane region" description="Helical" evidence="5">
    <location>
        <begin position="120"/>
        <end position="147"/>
    </location>
</feature>
<feature type="transmembrane region" description="Helical" evidence="5">
    <location>
        <begin position="74"/>
        <end position="100"/>
    </location>
</feature>
<reference evidence="6" key="1">
    <citation type="submission" date="2020-05" db="EMBL/GenBank/DDBJ databases">
        <authorList>
            <person name="Chiriac C."/>
            <person name="Salcher M."/>
            <person name="Ghai R."/>
            <person name="Kavagutti S V."/>
        </authorList>
    </citation>
    <scope>NUCLEOTIDE SEQUENCE</scope>
</reference>
<feature type="transmembrane region" description="Helical" evidence="5">
    <location>
        <begin position="183"/>
        <end position="202"/>
    </location>
</feature>
<dbReference type="PANTHER" id="PTHR30371">
    <property type="entry name" value="SEC-INDEPENDENT PROTEIN TRANSLOCASE PROTEIN TATC"/>
    <property type="match status" value="1"/>
</dbReference>
<dbReference type="GO" id="GO:0065002">
    <property type="term" value="P:intracellular protein transmembrane transport"/>
    <property type="evidence" value="ECO:0007669"/>
    <property type="project" value="TreeGrafter"/>
</dbReference>
<evidence type="ECO:0000256" key="3">
    <source>
        <dbReference type="ARBA" id="ARBA00022989"/>
    </source>
</evidence>
<dbReference type="GO" id="GO:0009977">
    <property type="term" value="F:proton motive force dependent protein transmembrane transporter activity"/>
    <property type="evidence" value="ECO:0007669"/>
    <property type="project" value="TreeGrafter"/>
</dbReference>
<dbReference type="AlphaFoldDB" id="A0A6J6D3K3"/>
<dbReference type="PANTHER" id="PTHR30371:SF0">
    <property type="entry name" value="SEC-INDEPENDENT PROTEIN TRANSLOCASE PROTEIN TATC, CHLOROPLASTIC-RELATED"/>
    <property type="match status" value="1"/>
</dbReference>
<keyword evidence="4 5" id="KW-0472">Membrane</keyword>
<sequence>MFDAVFAELQRPIVALADKPGSNATINFPTVVSAFDVRLQVSIFLGVMMSSPVWLFNIWSFITPGLKKKERKYTIWFVVVAVPLFLTGTALAWSSLPTFVQVLVGFTPEGSANVINASEYILFTIRILLVFGIAFVLPVVLVLLNFAGVITAQNILKSWRMAVFVSAVIGAIATPVAEPMAMFLLMVPLLILYFVAAGVATLHDKSLARKTAAIDRELESAQASD</sequence>
<dbReference type="GO" id="GO:0043953">
    <property type="term" value="P:protein transport by the Tat complex"/>
    <property type="evidence" value="ECO:0007669"/>
    <property type="project" value="TreeGrafter"/>
</dbReference>
<evidence type="ECO:0000256" key="5">
    <source>
        <dbReference type="SAM" id="Phobius"/>
    </source>
</evidence>
<keyword evidence="2 5" id="KW-0812">Transmembrane</keyword>
<organism evidence="6">
    <name type="scientific">freshwater metagenome</name>
    <dbReference type="NCBI Taxonomy" id="449393"/>
    <lineage>
        <taxon>unclassified sequences</taxon>
        <taxon>metagenomes</taxon>
        <taxon>ecological metagenomes</taxon>
    </lineage>
</organism>
<dbReference type="Pfam" id="PF00902">
    <property type="entry name" value="TatC"/>
    <property type="match status" value="1"/>
</dbReference>
<dbReference type="GO" id="GO:0033281">
    <property type="term" value="C:TAT protein transport complex"/>
    <property type="evidence" value="ECO:0007669"/>
    <property type="project" value="TreeGrafter"/>
</dbReference>
<dbReference type="InterPro" id="IPR002033">
    <property type="entry name" value="TatC"/>
</dbReference>
<gene>
    <name evidence="6" type="ORF">UFOPK1581_00635</name>
</gene>
<dbReference type="NCBIfam" id="TIGR00945">
    <property type="entry name" value="tatC"/>
    <property type="match status" value="1"/>
</dbReference>